<dbReference type="EMBL" id="AP019299">
    <property type="protein sequence ID" value="BBG99274.1"/>
    <property type="molecule type" value="Genomic_DNA"/>
</dbReference>
<reference evidence="1" key="1">
    <citation type="journal article" date="2019" name="Science">
        <title>Mutation of a bHLH transcription factor allowed almond domestication.</title>
        <authorList>
            <person name="Sanchez-Perez R."/>
            <person name="Pavan S."/>
            <person name="Mazzeo R."/>
            <person name="Moldovan C."/>
            <person name="Aiese Cigliano R."/>
            <person name="Del Cueto J."/>
            <person name="Ricciardi F."/>
            <person name="Lotti C."/>
            <person name="Ricciardi L."/>
            <person name="Dicenta F."/>
            <person name="Lopez-Marques R.L."/>
            <person name="Lindberg Moller B."/>
        </authorList>
    </citation>
    <scope>NUCLEOTIDE SEQUENCE</scope>
</reference>
<name>A0A4Y1R5F3_PRUDU</name>
<proteinExistence type="predicted"/>
<dbReference type="AlphaFoldDB" id="A0A4Y1R5F3"/>
<organism evidence="1">
    <name type="scientific">Prunus dulcis</name>
    <name type="common">Almond</name>
    <name type="synonym">Amygdalus dulcis</name>
    <dbReference type="NCBI Taxonomy" id="3755"/>
    <lineage>
        <taxon>Eukaryota</taxon>
        <taxon>Viridiplantae</taxon>
        <taxon>Streptophyta</taxon>
        <taxon>Embryophyta</taxon>
        <taxon>Tracheophyta</taxon>
        <taxon>Spermatophyta</taxon>
        <taxon>Magnoliopsida</taxon>
        <taxon>eudicotyledons</taxon>
        <taxon>Gunneridae</taxon>
        <taxon>Pentapetalae</taxon>
        <taxon>rosids</taxon>
        <taxon>fabids</taxon>
        <taxon>Rosales</taxon>
        <taxon>Rosaceae</taxon>
        <taxon>Amygdaloideae</taxon>
        <taxon>Amygdaleae</taxon>
        <taxon>Prunus</taxon>
    </lineage>
</organism>
<sequence length="61" mass="6992">MIRIPGSHGLGVPETREANVKCTDKTERKLDVRGHRHIRRQQIPTANCFCNWVPTVALKKK</sequence>
<evidence type="ECO:0000313" key="1">
    <source>
        <dbReference type="EMBL" id="BBG99274.1"/>
    </source>
</evidence>
<gene>
    <name evidence="1" type="ORF">Prudu_008906</name>
</gene>
<protein>
    <submittedName>
        <fullName evidence="1">Pyrimidine 2</fullName>
    </submittedName>
</protein>
<accession>A0A4Y1R5F3</accession>